<keyword evidence="12 20" id="KW-0472">Membrane</keyword>
<dbReference type="Proteomes" id="UP000807469">
    <property type="component" value="Unassembled WGS sequence"/>
</dbReference>
<evidence type="ECO:0000256" key="9">
    <source>
        <dbReference type="ARBA" id="ARBA00023002"/>
    </source>
</evidence>
<evidence type="ECO:0000256" key="14">
    <source>
        <dbReference type="ARBA" id="ARBA00023221"/>
    </source>
</evidence>
<comment type="subcellular location">
    <subcellularLocation>
        <location evidence="1">Membrane</location>
        <topology evidence="1">Multi-pass membrane protein</topology>
    </subcellularLocation>
</comment>
<evidence type="ECO:0000256" key="16">
    <source>
        <dbReference type="ARBA" id="ARBA00060638"/>
    </source>
</evidence>
<feature type="transmembrane region" description="Helical" evidence="20">
    <location>
        <begin position="114"/>
        <end position="134"/>
    </location>
</feature>
<dbReference type="PROSITE" id="PS01018">
    <property type="entry name" value="STEROL_REDUCT_2"/>
    <property type="match status" value="1"/>
</dbReference>
<dbReference type="FunFam" id="1.20.120.1630:FF:000009">
    <property type="entry name" value="C-14 sterol reductase"/>
    <property type="match status" value="1"/>
</dbReference>
<evidence type="ECO:0000256" key="13">
    <source>
        <dbReference type="ARBA" id="ARBA00023166"/>
    </source>
</evidence>
<evidence type="ECO:0000256" key="3">
    <source>
        <dbReference type="ARBA" id="ARBA00012413"/>
    </source>
</evidence>
<keyword evidence="4" id="KW-0444">Lipid biosynthesis</keyword>
<feature type="transmembrane region" description="Helical" evidence="20">
    <location>
        <begin position="273"/>
        <end position="289"/>
    </location>
</feature>
<evidence type="ECO:0000256" key="11">
    <source>
        <dbReference type="ARBA" id="ARBA00023098"/>
    </source>
</evidence>
<dbReference type="EMBL" id="MU155385">
    <property type="protein sequence ID" value="KAF9474323.1"/>
    <property type="molecule type" value="Genomic_DNA"/>
</dbReference>
<organism evidence="21 22">
    <name type="scientific">Pholiota conissans</name>
    <dbReference type="NCBI Taxonomy" id="109636"/>
    <lineage>
        <taxon>Eukaryota</taxon>
        <taxon>Fungi</taxon>
        <taxon>Dikarya</taxon>
        <taxon>Basidiomycota</taxon>
        <taxon>Agaricomycotina</taxon>
        <taxon>Agaricomycetes</taxon>
        <taxon>Agaricomycetidae</taxon>
        <taxon>Agaricales</taxon>
        <taxon>Agaricineae</taxon>
        <taxon>Strophariaceae</taxon>
        <taxon>Pholiota</taxon>
    </lineage>
</organism>
<feature type="transmembrane region" description="Helical" evidence="20">
    <location>
        <begin position="301"/>
        <end position="322"/>
    </location>
</feature>
<keyword evidence="13" id="KW-1207">Sterol metabolism</keyword>
<dbReference type="PANTHER" id="PTHR21257:SF52">
    <property type="entry name" value="DELTA(14)-STEROL REDUCTASE TM7SF2"/>
    <property type="match status" value="1"/>
</dbReference>
<evidence type="ECO:0000256" key="4">
    <source>
        <dbReference type="ARBA" id="ARBA00022516"/>
    </source>
</evidence>
<accession>A0A9P6CW85</accession>
<evidence type="ECO:0000313" key="21">
    <source>
        <dbReference type="EMBL" id="KAF9474323.1"/>
    </source>
</evidence>
<feature type="transmembrane region" description="Helical" evidence="20">
    <location>
        <begin position="370"/>
        <end position="396"/>
    </location>
</feature>
<evidence type="ECO:0000256" key="7">
    <source>
        <dbReference type="ARBA" id="ARBA00022955"/>
    </source>
</evidence>
<keyword evidence="6" id="KW-0521">NADP</keyword>
<feature type="transmembrane region" description="Helical" evidence="20">
    <location>
        <begin position="77"/>
        <end position="94"/>
    </location>
</feature>
<comment type="pathway">
    <text evidence="16">Steroid biosynthesis; zymosterol biosynthesis; zymosterol from lanosterol: step 2/6.</text>
</comment>
<evidence type="ECO:0000256" key="12">
    <source>
        <dbReference type="ARBA" id="ARBA00023136"/>
    </source>
</evidence>
<comment type="caution">
    <text evidence="21">The sequence shown here is derived from an EMBL/GenBank/DDBJ whole genome shotgun (WGS) entry which is preliminary data.</text>
</comment>
<dbReference type="Gene3D" id="1.20.120.1630">
    <property type="match status" value="1"/>
</dbReference>
<reference evidence="21" key="1">
    <citation type="submission" date="2020-11" db="EMBL/GenBank/DDBJ databases">
        <authorList>
            <consortium name="DOE Joint Genome Institute"/>
            <person name="Ahrendt S."/>
            <person name="Riley R."/>
            <person name="Andreopoulos W."/>
            <person name="Labutti K."/>
            <person name="Pangilinan J."/>
            <person name="Ruiz-Duenas F.J."/>
            <person name="Barrasa J.M."/>
            <person name="Sanchez-Garcia M."/>
            <person name="Camarero S."/>
            <person name="Miyauchi S."/>
            <person name="Serrano A."/>
            <person name="Linde D."/>
            <person name="Babiker R."/>
            <person name="Drula E."/>
            <person name="Ayuso-Fernandez I."/>
            <person name="Pacheco R."/>
            <person name="Padilla G."/>
            <person name="Ferreira P."/>
            <person name="Barriuso J."/>
            <person name="Kellner H."/>
            <person name="Castanera R."/>
            <person name="Alfaro M."/>
            <person name="Ramirez L."/>
            <person name="Pisabarro A.G."/>
            <person name="Kuo A."/>
            <person name="Tritt A."/>
            <person name="Lipzen A."/>
            <person name="He G."/>
            <person name="Yan M."/>
            <person name="Ng V."/>
            <person name="Cullen D."/>
            <person name="Martin F."/>
            <person name="Rosso M.-N."/>
            <person name="Henrissat B."/>
            <person name="Hibbett D."/>
            <person name="Martinez A.T."/>
            <person name="Grigoriev I.V."/>
        </authorList>
    </citation>
    <scope>NUCLEOTIDE SEQUENCE</scope>
    <source>
        <strain evidence="21">CIRM-BRFM 674</strain>
    </source>
</reference>
<keyword evidence="9" id="KW-0560">Oxidoreductase</keyword>
<dbReference type="GO" id="GO:0050613">
    <property type="term" value="F:Delta14-sterol reductase activity"/>
    <property type="evidence" value="ECO:0007669"/>
    <property type="project" value="UniProtKB-EC"/>
</dbReference>
<evidence type="ECO:0000256" key="20">
    <source>
        <dbReference type="SAM" id="Phobius"/>
    </source>
</evidence>
<dbReference type="PANTHER" id="PTHR21257">
    <property type="entry name" value="DELTA(14)-STEROL REDUCTASE"/>
    <property type="match status" value="1"/>
</dbReference>
<dbReference type="GO" id="GO:0006696">
    <property type="term" value="P:ergosterol biosynthetic process"/>
    <property type="evidence" value="ECO:0007669"/>
    <property type="project" value="TreeGrafter"/>
</dbReference>
<gene>
    <name evidence="21" type="ORF">BDN70DRAFT_884937</name>
</gene>
<feature type="transmembrane region" description="Helical" evidence="20">
    <location>
        <begin position="146"/>
        <end position="166"/>
    </location>
</feature>
<dbReference type="InterPro" id="IPR018083">
    <property type="entry name" value="Sterol_reductase_CS"/>
</dbReference>
<keyword evidence="11" id="KW-0443">Lipid metabolism</keyword>
<keyword evidence="8 20" id="KW-1133">Transmembrane helix</keyword>
<evidence type="ECO:0000256" key="10">
    <source>
        <dbReference type="ARBA" id="ARBA00023011"/>
    </source>
</evidence>
<evidence type="ECO:0000256" key="19">
    <source>
        <dbReference type="ARBA" id="ARBA00083315"/>
    </source>
</evidence>
<feature type="transmembrane region" description="Helical" evidence="20">
    <location>
        <begin position="12"/>
        <end position="35"/>
    </location>
</feature>
<evidence type="ECO:0000256" key="18">
    <source>
        <dbReference type="ARBA" id="ARBA00077841"/>
    </source>
</evidence>
<keyword evidence="5 20" id="KW-0812">Transmembrane</keyword>
<proteinExistence type="inferred from homology"/>
<evidence type="ECO:0000256" key="6">
    <source>
        <dbReference type="ARBA" id="ARBA00022857"/>
    </source>
</evidence>
<dbReference type="Pfam" id="PF01222">
    <property type="entry name" value="ERG4_ERG24"/>
    <property type="match status" value="1"/>
</dbReference>
<keyword evidence="22" id="KW-1185">Reference proteome</keyword>
<evidence type="ECO:0000256" key="1">
    <source>
        <dbReference type="ARBA" id="ARBA00004141"/>
    </source>
</evidence>
<keyword evidence="7" id="KW-0752">Steroid biosynthesis</keyword>
<name>A0A9P6CW85_9AGAR</name>
<evidence type="ECO:0000256" key="8">
    <source>
        <dbReference type="ARBA" id="ARBA00022989"/>
    </source>
</evidence>
<keyword evidence="14" id="KW-0753">Steroid metabolism</keyword>
<evidence type="ECO:0000313" key="22">
    <source>
        <dbReference type="Proteomes" id="UP000807469"/>
    </source>
</evidence>
<evidence type="ECO:0000256" key="5">
    <source>
        <dbReference type="ARBA" id="ARBA00022692"/>
    </source>
</evidence>
<protein>
    <recommendedName>
        <fullName evidence="17">Delta(14)-sterol reductase ERG24</fullName>
        <ecNumber evidence="3">1.3.1.70</ecNumber>
    </recommendedName>
    <alternativeName>
        <fullName evidence="19">C-14 sterol reductase ERG24</fullName>
    </alternativeName>
    <alternativeName>
        <fullName evidence="18">Sterol C14-reductase ERG24</fullName>
    </alternativeName>
</protein>
<dbReference type="EC" id="1.3.1.70" evidence="3"/>
<feature type="transmembrane region" description="Helical" evidence="20">
    <location>
        <begin position="233"/>
        <end position="253"/>
    </location>
</feature>
<keyword evidence="10" id="KW-0756">Sterol biosynthesis</keyword>
<evidence type="ECO:0000256" key="15">
    <source>
        <dbReference type="ARBA" id="ARBA00052254"/>
    </source>
</evidence>
<dbReference type="GO" id="GO:0005789">
    <property type="term" value="C:endoplasmic reticulum membrane"/>
    <property type="evidence" value="ECO:0007669"/>
    <property type="project" value="TreeGrafter"/>
</dbReference>
<comment type="similarity">
    <text evidence="2">Belongs to the ERG4/ERG24 family.</text>
</comment>
<comment type="catalytic activity">
    <reaction evidence="15">
        <text>4,4-dimethyl-5alpha-cholesta-8,24-dien-3beta-ol + NADP(+) = 4,4-dimethyl-5alpha-cholesta-8,14,24-trien-3beta-ol + NADPH + H(+)</text>
        <dbReference type="Rhea" id="RHEA:18561"/>
        <dbReference type="ChEBI" id="CHEBI:15378"/>
        <dbReference type="ChEBI" id="CHEBI:17813"/>
        <dbReference type="ChEBI" id="CHEBI:18364"/>
        <dbReference type="ChEBI" id="CHEBI:57783"/>
        <dbReference type="ChEBI" id="CHEBI:58349"/>
        <dbReference type="EC" id="1.3.1.70"/>
    </reaction>
    <physiologicalReaction direction="right-to-left" evidence="15">
        <dbReference type="Rhea" id="RHEA:18563"/>
    </physiologicalReaction>
</comment>
<evidence type="ECO:0000256" key="2">
    <source>
        <dbReference type="ARBA" id="ARBA00005402"/>
    </source>
</evidence>
<evidence type="ECO:0000256" key="17">
    <source>
        <dbReference type="ARBA" id="ARBA00074394"/>
    </source>
</evidence>
<sequence>MSSSLNPKTTHYEFLGPPGAFAISVGVPFITYALYFGCSEASGGCPPALSLDALYQRALLALSDPAWWKGLWDTEATIAYFGWYAFCVVAWAILPGDTVEGTTLRTGGKIKYKINAFSTFLLALGATTGIVVRNGPEAFTFIYNKWVGLLTASLLMSVVQAVYVYAASFRPGKLLALGGNSGNFIYDWYIGRELNPSIGSFDIKSFNELRPGLILWVLINISMVCEQAVRRGGFAQVTDSMWLVVAFQTWYVADGLYNEPALFTTMDITSDGFGFMLSVGDLLFVPFVYSLQARYLAFHPIVLGPLRVAGVLFVNFLGYYIFRTANAEKNDFRNGQNPKNLKFITTARGSKLLISGWWGSSRHPNYLGDLIMGLAWCLPTGFDTPITYFYVVYFAVLLIHRQRRDDEACQKKYGKDWETYTKLVPNRIIPYIY</sequence>
<dbReference type="AlphaFoldDB" id="A0A9P6CW85"/>
<dbReference type="OrthoDB" id="10262235at2759"/>
<dbReference type="InterPro" id="IPR001171">
    <property type="entry name" value="ERG24_DHCR-like"/>
</dbReference>